<protein>
    <submittedName>
        <fullName evidence="1">Uncharacterized protein</fullName>
    </submittedName>
</protein>
<comment type="caution">
    <text evidence="1">The sequence shown here is derived from an EMBL/GenBank/DDBJ whole genome shotgun (WGS) entry which is preliminary data.</text>
</comment>
<gene>
    <name evidence="1" type="ORF">NIES1031_19820</name>
</gene>
<evidence type="ECO:0000313" key="1">
    <source>
        <dbReference type="EMBL" id="OKH22698.1"/>
    </source>
</evidence>
<dbReference type="Proteomes" id="UP000185984">
    <property type="component" value="Unassembled WGS sequence"/>
</dbReference>
<dbReference type="STRING" id="247279.NIES1031_19820"/>
<name>A0A1U7HGP0_9CHRO</name>
<dbReference type="RefSeq" id="WP_143167832.1">
    <property type="nucleotide sequence ID" value="NZ_CAWMVK010000011.1"/>
</dbReference>
<evidence type="ECO:0000313" key="2">
    <source>
        <dbReference type="Proteomes" id="UP000185984"/>
    </source>
</evidence>
<reference evidence="1 2" key="1">
    <citation type="submission" date="2016-11" db="EMBL/GenBank/DDBJ databases">
        <title>Draft Genome Sequences of Nine Cyanobacterial Strains from Diverse Habitats.</title>
        <authorList>
            <person name="Zhu T."/>
            <person name="Hou S."/>
            <person name="Lu X."/>
            <person name="Hess W.R."/>
        </authorList>
    </citation>
    <scope>NUCLEOTIDE SEQUENCE [LARGE SCALE GENOMIC DNA]</scope>
    <source>
        <strain evidence="1 2">5.2 s.c.1</strain>
    </source>
</reference>
<sequence>MLQSLKRFCGIACFGQINIYTSKKWCQALSITQARAAVDDQFSINKLAIAKHYFTLDYD</sequence>
<keyword evidence="2" id="KW-1185">Reference proteome</keyword>
<proteinExistence type="predicted"/>
<organism evidence="1 2">
    <name type="scientific">Chroogloeocystis siderophila 5.2 s.c.1</name>
    <dbReference type="NCBI Taxonomy" id="247279"/>
    <lineage>
        <taxon>Bacteria</taxon>
        <taxon>Bacillati</taxon>
        <taxon>Cyanobacteriota</taxon>
        <taxon>Cyanophyceae</taxon>
        <taxon>Oscillatoriophycideae</taxon>
        <taxon>Chroococcales</taxon>
        <taxon>Chroococcaceae</taxon>
        <taxon>Chroogloeocystis</taxon>
    </lineage>
</organism>
<dbReference type="AlphaFoldDB" id="A0A1U7HGP0"/>
<dbReference type="EMBL" id="MRCC01000019">
    <property type="protein sequence ID" value="OKH22698.1"/>
    <property type="molecule type" value="Genomic_DNA"/>
</dbReference>
<accession>A0A1U7HGP0</accession>